<accession>A0ABD6E7M8</accession>
<protein>
    <recommendedName>
        <fullName evidence="10">Mitochondrial ribosome-associated GTPase 2</fullName>
    </recommendedName>
</protein>
<comment type="similarity">
    <text evidence="1">Belongs to the TRAFAC class OBG-HflX-like GTPase superfamily. OBG GTPase family.</text>
</comment>
<feature type="domain" description="Obg" evidence="7">
    <location>
        <begin position="47"/>
        <end position="203"/>
    </location>
</feature>
<keyword evidence="2" id="KW-0690">Ribosome biogenesis</keyword>
<evidence type="ECO:0000259" key="7">
    <source>
        <dbReference type="PROSITE" id="PS51883"/>
    </source>
</evidence>
<dbReference type="InterPro" id="IPR006073">
    <property type="entry name" value="GTP-bd"/>
</dbReference>
<dbReference type="SUPFAM" id="SSF82051">
    <property type="entry name" value="Obg GTP-binding protein N-terminal domain"/>
    <property type="match status" value="1"/>
</dbReference>
<evidence type="ECO:0000256" key="2">
    <source>
        <dbReference type="ARBA" id="ARBA00022517"/>
    </source>
</evidence>
<dbReference type="Gene3D" id="3.40.50.300">
    <property type="entry name" value="P-loop containing nucleotide triphosphate hydrolases"/>
    <property type="match status" value="1"/>
</dbReference>
<reference evidence="8 9" key="1">
    <citation type="submission" date="2024-08" db="EMBL/GenBank/DDBJ databases">
        <title>Gnathostoma spinigerum genome.</title>
        <authorList>
            <person name="Gonzalez-Bertolin B."/>
            <person name="Monzon S."/>
            <person name="Zaballos A."/>
            <person name="Jimenez P."/>
            <person name="Dekumyoy P."/>
            <person name="Varona S."/>
            <person name="Cuesta I."/>
            <person name="Sumanam S."/>
            <person name="Adisakwattana P."/>
            <person name="Gasser R.B."/>
            <person name="Hernandez-Gonzalez A."/>
            <person name="Young N.D."/>
            <person name="Perteguer M.J."/>
        </authorList>
    </citation>
    <scope>NUCLEOTIDE SEQUENCE [LARGE SCALE GENOMIC DNA]</scope>
    <source>
        <strain evidence="8">AL3</strain>
        <tissue evidence="8">Liver</tissue>
    </source>
</reference>
<dbReference type="PROSITE" id="PS51710">
    <property type="entry name" value="G_OBG"/>
    <property type="match status" value="1"/>
</dbReference>
<dbReference type="SUPFAM" id="SSF52540">
    <property type="entry name" value="P-loop containing nucleoside triphosphate hydrolases"/>
    <property type="match status" value="1"/>
</dbReference>
<dbReference type="AlphaFoldDB" id="A0ABD6E7M8"/>
<feature type="domain" description="OBG-type G" evidence="6">
    <location>
        <begin position="204"/>
        <end position="370"/>
    </location>
</feature>
<evidence type="ECO:0000256" key="4">
    <source>
        <dbReference type="ARBA" id="ARBA00023134"/>
    </source>
</evidence>
<dbReference type="InterPro" id="IPR006169">
    <property type="entry name" value="GTP1_OBG_dom"/>
</dbReference>
<evidence type="ECO:0000256" key="3">
    <source>
        <dbReference type="ARBA" id="ARBA00022741"/>
    </source>
</evidence>
<evidence type="ECO:0000259" key="6">
    <source>
        <dbReference type="PROSITE" id="PS51710"/>
    </source>
</evidence>
<feature type="signal peptide" evidence="5">
    <location>
        <begin position="1"/>
        <end position="24"/>
    </location>
</feature>
<gene>
    <name evidence="8" type="ORF">AB6A40_000085</name>
</gene>
<sequence>MKRMHPSLTTIRNLSLLFIRWASAIPRSLSKRPLLPASVNNDPRETAPFVDFKRVVCKGGNGGNGMVSFYRGYRVPFGGPDGGDGGNGGHIIFQAHGDVKDLSSLPRFLTARNGEYGRSKSCHGKSAPNLTVKVPLGTVIKSPNSEKILAELTKPESIYLAARGGAGGHGNQFYVSNEVRTPIKAEYGGIGEEVSYDVEMRLMATAALVGFPNAGKSSLLRAITRARPKVASYPFTTLCARVGIVEYDDFVQVSVADIPGLIEGSHKNRGLGISFLKHIQRCHCFFYVLDPTLSNLREQYQALQNEVEFFEESLIRRPHLAVINKCDLIHEEPNLEKISAQFAPIPVLMVSAKYRRGLEELLVYLREEYDRYLEGK</sequence>
<name>A0ABD6E7M8_9BILA</name>
<dbReference type="NCBIfam" id="TIGR02729">
    <property type="entry name" value="Obg_CgtA"/>
    <property type="match status" value="1"/>
</dbReference>
<dbReference type="Pfam" id="PF01018">
    <property type="entry name" value="GTP1_OBG"/>
    <property type="match status" value="1"/>
</dbReference>
<proteinExistence type="inferred from homology"/>
<dbReference type="InterPro" id="IPR036726">
    <property type="entry name" value="GTP1_OBG_dom_sf"/>
</dbReference>
<evidence type="ECO:0000313" key="9">
    <source>
        <dbReference type="Proteomes" id="UP001608902"/>
    </source>
</evidence>
<dbReference type="InterPro" id="IPR045086">
    <property type="entry name" value="OBG_GTPase"/>
</dbReference>
<dbReference type="CDD" id="cd01898">
    <property type="entry name" value="Obg"/>
    <property type="match status" value="1"/>
</dbReference>
<dbReference type="FunFam" id="2.70.210.12:FF:000001">
    <property type="entry name" value="GTPase Obg"/>
    <property type="match status" value="1"/>
</dbReference>
<dbReference type="Proteomes" id="UP001608902">
    <property type="component" value="Unassembled WGS sequence"/>
</dbReference>
<dbReference type="PIRSF" id="PIRSF002401">
    <property type="entry name" value="GTP_bd_Obg/CgtA"/>
    <property type="match status" value="1"/>
</dbReference>
<keyword evidence="3" id="KW-0547">Nucleotide-binding</keyword>
<dbReference type="GO" id="GO:0005525">
    <property type="term" value="F:GTP binding"/>
    <property type="evidence" value="ECO:0007669"/>
    <property type="project" value="UniProtKB-KW"/>
</dbReference>
<comment type="caution">
    <text evidence="8">The sequence shown here is derived from an EMBL/GenBank/DDBJ whole genome shotgun (WGS) entry which is preliminary data.</text>
</comment>
<dbReference type="PROSITE" id="PS51883">
    <property type="entry name" value="OBG"/>
    <property type="match status" value="1"/>
</dbReference>
<evidence type="ECO:0000313" key="8">
    <source>
        <dbReference type="EMBL" id="MFH4973376.1"/>
    </source>
</evidence>
<keyword evidence="4" id="KW-0342">GTP-binding</keyword>
<dbReference type="PRINTS" id="PR00326">
    <property type="entry name" value="GTP1OBG"/>
</dbReference>
<feature type="chain" id="PRO_5044829977" description="Mitochondrial ribosome-associated GTPase 2" evidence="5">
    <location>
        <begin position="25"/>
        <end position="376"/>
    </location>
</feature>
<evidence type="ECO:0000256" key="5">
    <source>
        <dbReference type="SAM" id="SignalP"/>
    </source>
</evidence>
<evidence type="ECO:0000256" key="1">
    <source>
        <dbReference type="ARBA" id="ARBA00007699"/>
    </source>
</evidence>
<dbReference type="Gene3D" id="2.70.210.12">
    <property type="entry name" value="GTP1/OBG domain"/>
    <property type="match status" value="1"/>
</dbReference>
<dbReference type="InterPro" id="IPR014100">
    <property type="entry name" value="GTP-bd_Obg/CgtA"/>
</dbReference>
<dbReference type="InterPro" id="IPR031167">
    <property type="entry name" value="G_OBG"/>
</dbReference>
<dbReference type="GO" id="GO:0042254">
    <property type="term" value="P:ribosome biogenesis"/>
    <property type="evidence" value="ECO:0007669"/>
    <property type="project" value="UniProtKB-UniRule"/>
</dbReference>
<dbReference type="PANTHER" id="PTHR11702">
    <property type="entry name" value="DEVELOPMENTALLY REGULATED GTP-BINDING PROTEIN-RELATED"/>
    <property type="match status" value="1"/>
</dbReference>
<evidence type="ECO:0008006" key="10">
    <source>
        <dbReference type="Google" id="ProtNLM"/>
    </source>
</evidence>
<dbReference type="PANTHER" id="PTHR11702:SF31">
    <property type="entry name" value="MITOCHONDRIAL RIBOSOME-ASSOCIATED GTPASE 2"/>
    <property type="match status" value="1"/>
</dbReference>
<dbReference type="InterPro" id="IPR027417">
    <property type="entry name" value="P-loop_NTPase"/>
</dbReference>
<organism evidence="8 9">
    <name type="scientific">Gnathostoma spinigerum</name>
    <dbReference type="NCBI Taxonomy" id="75299"/>
    <lineage>
        <taxon>Eukaryota</taxon>
        <taxon>Metazoa</taxon>
        <taxon>Ecdysozoa</taxon>
        <taxon>Nematoda</taxon>
        <taxon>Chromadorea</taxon>
        <taxon>Rhabditida</taxon>
        <taxon>Spirurina</taxon>
        <taxon>Gnathostomatomorpha</taxon>
        <taxon>Gnathostomatoidea</taxon>
        <taxon>Gnathostomatidae</taxon>
        <taxon>Gnathostoma</taxon>
    </lineage>
</organism>
<keyword evidence="5" id="KW-0732">Signal</keyword>
<keyword evidence="9" id="KW-1185">Reference proteome</keyword>
<dbReference type="Pfam" id="PF01926">
    <property type="entry name" value="MMR_HSR1"/>
    <property type="match status" value="1"/>
</dbReference>
<dbReference type="EMBL" id="JBGFUD010000017">
    <property type="protein sequence ID" value="MFH4973376.1"/>
    <property type="molecule type" value="Genomic_DNA"/>
</dbReference>
<dbReference type="NCBIfam" id="NF008956">
    <property type="entry name" value="PRK12299.1"/>
    <property type="match status" value="1"/>
</dbReference>